<evidence type="ECO:0000313" key="2">
    <source>
        <dbReference type="EMBL" id="GEO42712.1"/>
    </source>
</evidence>
<dbReference type="EMBL" id="BJYZ01000048">
    <property type="protein sequence ID" value="GEO42712.1"/>
    <property type="molecule type" value="Genomic_DNA"/>
</dbReference>
<dbReference type="AlphaFoldDB" id="A0A512E1X1"/>
<keyword evidence="3" id="KW-1185">Reference proteome</keyword>
<proteinExistence type="predicted"/>
<dbReference type="Proteomes" id="UP000321523">
    <property type="component" value="Unassembled WGS sequence"/>
</dbReference>
<dbReference type="RefSeq" id="WP_244619735.1">
    <property type="nucleotide sequence ID" value="NZ_BJYZ01000048.1"/>
</dbReference>
<feature type="compositionally biased region" description="Basic and acidic residues" evidence="1">
    <location>
        <begin position="49"/>
        <end position="60"/>
    </location>
</feature>
<sequence length="69" mass="7895">MEFELPGDEAILPREGDGLVIEPPPKRRLLDLLATWEPLDDEFPEIADEPVKPEDMEQWGRGDLNSPIR</sequence>
<feature type="region of interest" description="Disordered" evidence="1">
    <location>
        <begin position="44"/>
        <end position="69"/>
    </location>
</feature>
<name>A0A512E1X1_9PROT</name>
<accession>A0A512E1X1</accession>
<dbReference type="InterPro" id="IPR037914">
    <property type="entry name" value="SpoVT-AbrB_sf"/>
</dbReference>
<protein>
    <recommendedName>
        <fullName evidence="4">Antitoxin VapB</fullName>
    </recommendedName>
</protein>
<organism evidence="2 3">
    <name type="scientific">Skermanella aerolata</name>
    <dbReference type="NCBI Taxonomy" id="393310"/>
    <lineage>
        <taxon>Bacteria</taxon>
        <taxon>Pseudomonadati</taxon>
        <taxon>Pseudomonadota</taxon>
        <taxon>Alphaproteobacteria</taxon>
        <taxon>Rhodospirillales</taxon>
        <taxon>Azospirillaceae</taxon>
        <taxon>Skermanella</taxon>
    </lineage>
</organism>
<dbReference type="SUPFAM" id="SSF89447">
    <property type="entry name" value="AbrB/MazE/MraZ-like"/>
    <property type="match status" value="1"/>
</dbReference>
<evidence type="ECO:0000313" key="3">
    <source>
        <dbReference type="Proteomes" id="UP000321523"/>
    </source>
</evidence>
<gene>
    <name evidence="2" type="ORF">SAE02_68600</name>
</gene>
<evidence type="ECO:0008006" key="4">
    <source>
        <dbReference type="Google" id="ProtNLM"/>
    </source>
</evidence>
<comment type="caution">
    <text evidence="2">The sequence shown here is derived from an EMBL/GenBank/DDBJ whole genome shotgun (WGS) entry which is preliminary data.</text>
</comment>
<reference evidence="2 3" key="1">
    <citation type="submission" date="2019-07" db="EMBL/GenBank/DDBJ databases">
        <title>Whole genome shotgun sequence of Skermanella aerolata NBRC 106429.</title>
        <authorList>
            <person name="Hosoyama A."/>
            <person name="Uohara A."/>
            <person name="Ohji S."/>
            <person name="Ichikawa N."/>
        </authorList>
    </citation>
    <scope>NUCLEOTIDE SEQUENCE [LARGE SCALE GENOMIC DNA]</scope>
    <source>
        <strain evidence="2 3">NBRC 106429</strain>
    </source>
</reference>
<evidence type="ECO:0000256" key="1">
    <source>
        <dbReference type="SAM" id="MobiDB-lite"/>
    </source>
</evidence>